<name>A0A452VEA1_URSMA</name>
<dbReference type="OMA" id="TKASNQD"/>
<sequence>VKSQKRDTGYFDNLKANSRNVTDSMIFPSLGTKAVIFFFFFFFFFFAVLDPLDPDTLPDGRIWLFGFNPSFFQRNSPCMESTSKRAGLQGCAQMGLPVLFIMPLLISLVATAPPGNMRQQHLTGETGMGTE</sequence>
<accession>A0A452VEA1</accession>
<proteinExistence type="predicted"/>
<evidence type="ECO:0000256" key="1">
    <source>
        <dbReference type="SAM" id="Phobius"/>
    </source>
</evidence>
<dbReference type="AlphaFoldDB" id="A0A452VEA1"/>
<organism evidence="2">
    <name type="scientific">Ursus maritimus</name>
    <name type="common">Polar bear</name>
    <name type="synonym">Thalarctos maritimus</name>
    <dbReference type="NCBI Taxonomy" id="29073"/>
    <lineage>
        <taxon>Eukaryota</taxon>
        <taxon>Metazoa</taxon>
        <taxon>Chordata</taxon>
        <taxon>Craniata</taxon>
        <taxon>Vertebrata</taxon>
        <taxon>Euteleostomi</taxon>
        <taxon>Mammalia</taxon>
        <taxon>Eutheria</taxon>
        <taxon>Laurasiatheria</taxon>
        <taxon>Carnivora</taxon>
        <taxon>Caniformia</taxon>
        <taxon>Ursidae</taxon>
        <taxon>Ursus</taxon>
    </lineage>
</organism>
<keyword evidence="1" id="KW-0812">Transmembrane</keyword>
<feature type="transmembrane region" description="Helical" evidence="1">
    <location>
        <begin position="94"/>
        <end position="112"/>
    </location>
</feature>
<keyword evidence="1" id="KW-1133">Transmembrane helix</keyword>
<feature type="transmembrane region" description="Helical" evidence="1">
    <location>
        <begin position="25"/>
        <end position="49"/>
    </location>
</feature>
<reference evidence="2" key="1">
    <citation type="submission" date="2019-03" db="UniProtKB">
        <authorList>
            <consortium name="Ensembl"/>
        </authorList>
    </citation>
    <scope>IDENTIFICATION</scope>
</reference>
<evidence type="ECO:0000313" key="2">
    <source>
        <dbReference type="Ensembl" id="ENSUMAP00000032013"/>
    </source>
</evidence>
<dbReference type="GeneTree" id="ENSGT01100000263873"/>
<protein>
    <submittedName>
        <fullName evidence="2">Uncharacterized protein</fullName>
    </submittedName>
</protein>
<keyword evidence="1" id="KW-0472">Membrane</keyword>
<dbReference type="Ensembl" id="ENSUMAT00000037842.1">
    <property type="protein sequence ID" value="ENSUMAP00000032013.1"/>
    <property type="gene ID" value="ENSUMAG00000023081.1"/>
</dbReference>